<dbReference type="PANTHER" id="PTHR42928:SF5">
    <property type="entry name" value="BLR1237 PROTEIN"/>
    <property type="match status" value="1"/>
</dbReference>
<proteinExistence type="inferred from homology"/>
<dbReference type="Gene3D" id="3.40.190.10">
    <property type="entry name" value="Periplasmic binding protein-like II"/>
    <property type="match status" value="1"/>
</dbReference>
<comment type="caution">
    <text evidence="2">The sequence shown here is derived from an EMBL/GenBank/DDBJ whole genome shotgun (WGS) entry which is preliminary data.</text>
</comment>
<accession>A0A261SNJ6</accession>
<evidence type="ECO:0000313" key="3">
    <source>
        <dbReference type="Proteomes" id="UP000216020"/>
    </source>
</evidence>
<organism evidence="2 3">
    <name type="scientific">Bordetella genomosp. 10</name>
    <dbReference type="NCBI Taxonomy" id="1416804"/>
    <lineage>
        <taxon>Bacteria</taxon>
        <taxon>Pseudomonadati</taxon>
        <taxon>Pseudomonadota</taxon>
        <taxon>Betaproteobacteria</taxon>
        <taxon>Burkholderiales</taxon>
        <taxon>Alcaligenaceae</taxon>
        <taxon>Bordetella</taxon>
    </lineage>
</organism>
<dbReference type="Gene3D" id="3.40.190.150">
    <property type="entry name" value="Bordetella uptake gene, domain 1"/>
    <property type="match status" value="1"/>
</dbReference>
<keyword evidence="3" id="KW-1185">Reference proteome</keyword>
<dbReference type="InterPro" id="IPR005064">
    <property type="entry name" value="BUG"/>
</dbReference>
<dbReference type="AlphaFoldDB" id="A0A261SNJ6"/>
<protein>
    <submittedName>
        <fullName evidence="2">MFS transporter</fullName>
    </submittedName>
</protein>
<reference evidence="3" key="1">
    <citation type="submission" date="2017-05" db="EMBL/GenBank/DDBJ databases">
        <title>Complete and WGS of Bordetella genogroups.</title>
        <authorList>
            <person name="Spilker T."/>
            <person name="Lipuma J."/>
        </authorList>
    </citation>
    <scope>NUCLEOTIDE SEQUENCE [LARGE SCALE GENOMIC DNA]</scope>
    <source>
        <strain evidence="3">AU16122</strain>
    </source>
</reference>
<name>A0A261SNJ6_9BORD</name>
<dbReference type="Pfam" id="PF03401">
    <property type="entry name" value="TctC"/>
    <property type="match status" value="1"/>
</dbReference>
<evidence type="ECO:0000313" key="2">
    <source>
        <dbReference type="EMBL" id="OZI38607.1"/>
    </source>
</evidence>
<dbReference type="CDD" id="cd13578">
    <property type="entry name" value="PBP2_Bug27"/>
    <property type="match status" value="1"/>
</dbReference>
<dbReference type="SUPFAM" id="SSF53850">
    <property type="entry name" value="Periplasmic binding protein-like II"/>
    <property type="match status" value="1"/>
</dbReference>
<dbReference type="PANTHER" id="PTHR42928">
    <property type="entry name" value="TRICARBOXYLATE-BINDING PROTEIN"/>
    <property type="match status" value="1"/>
</dbReference>
<sequence>MGAATSGALAQDAANYPAKPVTLIVSFPPGGSSDFFTRLVANGLGKMWNQPVVVENRPGAGGNIGAQLASRAAPDGYTLYMSSINTHGINPGLYKDKLGYDPVKDFTPISRIATVPNVLVVNPAVPAKSVSELLAYFKAHPDKAFYASPGSGTSPHLSSELFKRMTNTPITHVAYKGSNAALTDVMSGMVPMAIDNLPAAIALIKSGKLRALAVTSPKRSPELPDVPTMIESGVKGYDVTSWWGLFTRAGTPAPIVAKINHDVVALLQDPKTKETIATQGAVSAPSTPQELAQLVNSEISRWGKVIEDAHITLE</sequence>
<comment type="similarity">
    <text evidence="1">Belongs to the UPF0065 (bug) family.</text>
</comment>
<dbReference type="PIRSF" id="PIRSF017082">
    <property type="entry name" value="YflP"/>
    <property type="match status" value="1"/>
</dbReference>
<evidence type="ECO:0000256" key="1">
    <source>
        <dbReference type="ARBA" id="ARBA00006987"/>
    </source>
</evidence>
<dbReference type="EMBL" id="NEVM01000001">
    <property type="protein sequence ID" value="OZI38607.1"/>
    <property type="molecule type" value="Genomic_DNA"/>
</dbReference>
<dbReference type="Proteomes" id="UP000216020">
    <property type="component" value="Unassembled WGS sequence"/>
</dbReference>
<gene>
    <name evidence="2" type="ORF">CAL29_04355</name>
</gene>
<dbReference type="InterPro" id="IPR042100">
    <property type="entry name" value="Bug_dom1"/>
</dbReference>